<evidence type="ECO:0000256" key="1">
    <source>
        <dbReference type="ARBA" id="ARBA00004123"/>
    </source>
</evidence>
<dbReference type="Proteomes" id="UP000030816">
    <property type="component" value="Unassembled WGS sequence"/>
</dbReference>
<evidence type="ECO:0000256" key="3">
    <source>
        <dbReference type="ARBA" id="ARBA00023015"/>
    </source>
</evidence>
<evidence type="ECO:0000313" key="7">
    <source>
        <dbReference type="EMBL" id="KHO00131.1"/>
    </source>
</evidence>
<proteinExistence type="predicted"/>
<dbReference type="InterPro" id="IPR013907">
    <property type="entry name" value="Sds3"/>
</dbReference>
<keyword evidence="8" id="KW-1185">Reference proteome</keyword>
<dbReference type="OrthoDB" id="20886at2759"/>
<dbReference type="SMART" id="SM01401">
    <property type="entry name" value="Sds3"/>
    <property type="match status" value="1"/>
</dbReference>
<feature type="region of interest" description="Disordered" evidence="6">
    <location>
        <begin position="1"/>
        <end position="299"/>
    </location>
</feature>
<evidence type="ECO:0000256" key="5">
    <source>
        <dbReference type="ARBA" id="ARBA00023242"/>
    </source>
</evidence>
<dbReference type="PANTHER" id="PTHR21964">
    <property type="entry name" value="BREAST CANCER METASTASIS-SUPPRESSOR 1"/>
    <property type="match status" value="1"/>
</dbReference>
<evidence type="ECO:0000256" key="6">
    <source>
        <dbReference type="SAM" id="MobiDB-lite"/>
    </source>
</evidence>
<reference evidence="7 8" key="1">
    <citation type="journal article" date="2014" name="Proc. Natl. Acad. Sci. U.S.A.">
        <title>Trajectory and genomic determinants of fungal-pathogen speciation and host adaptation.</title>
        <authorList>
            <person name="Hu X."/>
            <person name="Xiao G."/>
            <person name="Zheng P."/>
            <person name="Shang Y."/>
            <person name="Su Y."/>
            <person name="Zhang X."/>
            <person name="Liu X."/>
            <person name="Zhan S."/>
            <person name="St Leger R.J."/>
            <person name="Wang C."/>
        </authorList>
    </citation>
    <scope>NUCLEOTIDE SEQUENCE [LARGE SCALE GENOMIC DNA]</scope>
    <source>
        <strain evidence="7 8">ARSEF 1941</strain>
    </source>
</reference>
<comment type="subcellular location">
    <subcellularLocation>
        <location evidence="1">Nucleus</location>
    </subcellularLocation>
</comment>
<keyword evidence="4" id="KW-0804">Transcription</keyword>
<dbReference type="GeneID" id="63736509"/>
<keyword evidence="3" id="KW-0805">Transcription regulation</keyword>
<accession>A0A0B2X496</accession>
<feature type="compositionally biased region" description="Polar residues" evidence="6">
    <location>
        <begin position="118"/>
        <end position="133"/>
    </location>
</feature>
<dbReference type="Pfam" id="PF08598">
    <property type="entry name" value="Sds3"/>
    <property type="match status" value="1"/>
</dbReference>
<keyword evidence="5" id="KW-0539">Nucleus</keyword>
<dbReference type="GO" id="GO:0005654">
    <property type="term" value="C:nucleoplasm"/>
    <property type="evidence" value="ECO:0007669"/>
    <property type="project" value="UniProtKB-ARBA"/>
</dbReference>
<feature type="compositionally biased region" description="Basic and acidic residues" evidence="6">
    <location>
        <begin position="138"/>
        <end position="149"/>
    </location>
</feature>
<dbReference type="HOGENOM" id="CLU_012439_1_0_1"/>
<dbReference type="EMBL" id="AZHE01000003">
    <property type="protein sequence ID" value="KHO00131.1"/>
    <property type="molecule type" value="Genomic_DNA"/>
</dbReference>
<evidence type="ECO:0000256" key="4">
    <source>
        <dbReference type="ARBA" id="ARBA00023163"/>
    </source>
</evidence>
<evidence type="ECO:0000256" key="2">
    <source>
        <dbReference type="ARBA" id="ARBA00022491"/>
    </source>
</evidence>
<keyword evidence="2" id="KW-0678">Repressor</keyword>
<feature type="compositionally biased region" description="Basic and acidic residues" evidence="6">
    <location>
        <begin position="85"/>
        <end position="107"/>
    </location>
</feature>
<dbReference type="GO" id="GO:0010468">
    <property type="term" value="P:regulation of gene expression"/>
    <property type="evidence" value="ECO:0007669"/>
    <property type="project" value="UniProtKB-ARBA"/>
</dbReference>
<name>A0A0B2X496_METAS</name>
<comment type="caution">
    <text evidence="7">The sequence shown here is derived from an EMBL/GenBank/DDBJ whole genome shotgun (WGS) entry which is preliminary data.</text>
</comment>
<protein>
    <submittedName>
        <fullName evidence="7">Sds3-like protein</fullName>
    </submittedName>
</protein>
<dbReference type="STRING" id="1081103.A0A0B2X496"/>
<dbReference type="RefSeq" id="XP_040681196.1">
    <property type="nucleotide sequence ID" value="XM_040820853.1"/>
</dbReference>
<gene>
    <name evidence="7" type="ORF">MAM_02054</name>
</gene>
<evidence type="ECO:0000313" key="8">
    <source>
        <dbReference type="Proteomes" id="UP000030816"/>
    </source>
</evidence>
<dbReference type="AlphaFoldDB" id="A0A0B2X496"/>
<organism evidence="7 8">
    <name type="scientific">Metarhizium album (strain ARSEF 1941)</name>
    <dbReference type="NCBI Taxonomy" id="1081103"/>
    <lineage>
        <taxon>Eukaryota</taxon>
        <taxon>Fungi</taxon>
        <taxon>Dikarya</taxon>
        <taxon>Ascomycota</taxon>
        <taxon>Pezizomycotina</taxon>
        <taxon>Sordariomycetes</taxon>
        <taxon>Hypocreomycetidae</taxon>
        <taxon>Hypocreales</taxon>
        <taxon>Clavicipitaceae</taxon>
        <taxon>Metarhizium</taxon>
    </lineage>
</organism>
<sequence length="527" mass="58059">MVATTSVRGTLTPPGPGEPDVEDSNVSSPLTEVEYGEANDEDIGHMHMGARSNDADDSNASGDDQPEADTKNGASDSESALSDAHSVDHSEANDTEAETERLYDTPRNRRRRDVVVDQYNQGQTFEHTPSKLRSASRLIDDNDNNRDDESLSADDASVASGDDSPTKPFASKNTSADGEGKRDLQERKRKRSPMGDQSESDQPLRKRLTSLGAAETGADGDASIDDDDTTPAIFPSGDLSLGEEDDVSAENQDAPTDGERPEKGTRVSKKITRIGSKSKGGSGDISPSDTPGPDTNGEQIDIAEDEDAEQRNQDVEVDADEADLAAKSIEEAEKKNAAFKDWSHIEEMFCLFRDRLYKDRLQRLEEEEQSLLAPVPTHPEYLNMKQCLDDRFDKRVREINHELVFRIEAHERRAVAVRAQVWSQYFQAVREKREAVLESLNRQWYEVQTARRTAHSLPDYGLLFPKDPVQRVRNAVAYNTEVSTLAGIAKYEGFPAGPELKGASVAEVDADFAAIESDGAGKKVWLN</sequence>
<feature type="compositionally biased region" description="Low complexity" evidence="6">
    <location>
        <begin position="153"/>
        <end position="163"/>
    </location>
</feature>